<proteinExistence type="predicted"/>
<dbReference type="STRING" id="252474.B1A74_05235"/>
<dbReference type="EMBL" id="MUZR01000014">
    <property type="protein sequence ID" value="OOC10505.1"/>
    <property type="molecule type" value="Genomic_DNA"/>
</dbReference>
<dbReference type="Pfam" id="PF06097">
    <property type="entry name" value="DUF945"/>
    <property type="match status" value="1"/>
</dbReference>
<evidence type="ECO:0000313" key="1">
    <source>
        <dbReference type="EMBL" id="OOC10505.1"/>
    </source>
</evidence>
<keyword evidence="2" id="KW-1185">Reference proteome</keyword>
<reference evidence="1 2" key="1">
    <citation type="submission" date="2017-02" db="EMBL/GenBank/DDBJ databases">
        <title>Genomic diversity within the haloalkaliphilic genus Thioalkalivibrio.</title>
        <authorList>
            <person name="Ahn A.-C."/>
            <person name="Meier-Kolthoff J."/>
            <person name="Overmars L."/>
            <person name="Richter M."/>
            <person name="Woyke T."/>
            <person name="Sorokin D.Y."/>
            <person name="Muyzer G."/>
        </authorList>
    </citation>
    <scope>NUCLEOTIDE SEQUENCE [LARGE SCALE GENOMIC DNA]</scope>
    <source>
        <strain evidence="1 2">HL17</strain>
    </source>
</reference>
<organism evidence="1 2">
    <name type="scientific">Thioalkalivibrio halophilus</name>
    <dbReference type="NCBI Taxonomy" id="252474"/>
    <lineage>
        <taxon>Bacteria</taxon>
        <taxon>Pseudomonadati</taxon>
        <taxon>Pseudomonadota</taxon>
        <taxon>Gammaproteobacteria</taxon>
        <taxon>Chromatiales</taxon>
        <taxon>Ectothiorhodospiraceae</taxon>
        <taxon>Thioalkalivibrio</taxon>
    </lineage>
</organism>
<comment type="caution">
    <text evidence="1">The sequence shown here is derived from an EMBL/GenBank/DDBJ whole genome shotgun (WGS) entry which is preliminary data.</text>
</comment>
<accession>A0A1V2ZZJ8</accession>
<name>A0A1V2ZZJ8_9GAMM</name>
<dbReference type="OrthoDB" id="5779168at2"/>
<dbReference type="InterPro" id="IPR010352">
    <property type="entry name" value="DUF945"/>
</dbReference>
<dbReference type="RefSeq" id="WP_077243979.1">
    <property type="nucleotide sequence ID" value="NZ_MUZR01000014.1"/>
</dbReference>
<sequence>MRKWIILVLVLLAVAALWPWYVGGQVEDTLSAEMDLGAGGLELRHEPGIYERSYREARSEGTLHVRDGTTTYEIPLRHEVRHGVLGARVETRLDHAALDDALADHAALAAVLQRLKPEAESRSGLGGGVTTRVQVQGTRLDIAQWSAVAEDRESESPLWLEFEEALGQFAWSEEQAMASLSIPRLRLDHADGTLVFEGLRQVLALEPDADGVYGVLPDYEGGVAADRMEWTGPGCEGSLLLERARINAFQSTHGDRLDSRARLEIDRMTVTRGTQRVVRHSGPMDLQLGLERWDRAAVEQLAGTLRDPAHRRQEAEQRRDLTHAAMIDAVSQSLERSPAVTLGAIMNDEPERRLELEGNLVFSGTPDGFRMRPVEAIALDMQAAVGLQWPESLVGLADPQPFNRVLAAAEADAWLERDGEILSGTLAMRDGRIHVNDRDRTASALGLLFAAAGGMF</sequence>
<dbReference type="AlphaFoldDB" id="A0A1V2ZZJ8"/>
<gene>
    <name evidence="1" type="ORF">B1A74_05235</name>
</gene>
<dbReference type="Proteomes" id="UP000189177">
    <property type="component" value="Unassembled WGS sequence"/>
</dbReference>
<evidence type="ECO:0008006" key="3">
    <source>
        <dbReference type="Google" id="ProtNLM"/>
    </source>
</evidence>
<evidence type="ECO:0000313" key="2">
    <source>
        <dbReference type="Proteomes" id="UP000189177"/>
    </source>
</evidence>
<protein>
    <recommendedName>
        <fullName evidence="3">DUF945 domain-containing protein</fullName>
    </recommendedName>
</protein>